<dbReference type="OrthoDB" id="21270at2759"/>
<evidence type="ECO:0000313" key="2">
    <source>
        <dbReference type="EMBL" id="CAD2190571.1"/>
    </source>
</evidence>
<dbReference type="Proteomes" id="UP000580250">
    <property type="component" value="Unassembled WGS sequence"/>
</dbReference>
<dbReference type="PANTHER" id="PTHR13440">
    <property type="entry name" value="BLOC-1 RELATED COMPLEX SUBUNIT 6"/>
    <property type="match status" value="1"/>
</dbReference>
<organism evidence="2 3">
    <name type="scientific">Meloidogyne enterolobii</name>
    <name type="common">Root-knot nematode worm</name>
    <name type="synonym">Meloidogyne mayaguensis</name>
    <dbReference type="NCBI Taxonomy" id="390850"/>
    <lineage>
        <taxon>Eukaryota</taxon>
        <taxon>Metazoa</taxon>
        <taxon>Ecdysozoa</taxon>
        <taxon>Nematoda</taxon>
        <taxon>Chromadorea</taxon>
        <taxon>Rhabditida</taxon>
        <taxon>Tylenchina</taxon>
        <taxon>Tylenchomorpha</taxon>
        <taxon>Tylenchoidea</taxon>
        <taxon>Meloidogynidae</taxon>
        <taxon>Meloidogyninae</taxon>
        <taxon>Meloidogyne</taxon>
    </lineage>
</organism>
<dbReference type="InterPro" id="IPR046465">
    <property type="entry name" value="BORCS6_C"/>
</dbReference>
<dbReference type="GO" id="GO:0099078">
    <property type="term" value="C:BORC complex"/>
    <property type="evidence" value="ECO:0007669"/>
    <property type="project" value="TreeGrafter"/>
</dbReference>
<dbReference type="EMBL" id="CAJEWN010000816">
    <property type="protein sequence ID" value="CAD2190571.1"/>
    <property type="molecule type" value="Genomic_DNA"/>
</dbReference>
<dbReference type="InterPro" id="IPR019314">
    <property type="entry name" value="BORCS6"/>
</dbReference>
<proteinExistence type="predicted"/>
<dbReference type="AlphaFoldDB" id="A0A6V7WU76"/>
<feature type="domain" description="BLOC-1-related complex subunit 6 C-terminal helix" evidence="1">
    <location>
        <begin position="16"/>
        <end position="103"/>
    </location>
</feature>
<reference evidence="2 3" key="1">
    <citation type="submission" date="2020-08" db="EMBL/GenBank/DDBJ databases">
        <authorList>
            <person name="Koutsovoulos G."/>
            <person name="Danchin GJ E."/>
        </authorList>
    </citation>
    <scope>NUCLEOTIDE SEQUENCE [LARGE SCALE GENOMIC DNA]</scope>
</reference>
<name>A0A6V7WU76_MELEN</name>
<sequence length="132" mass="14831">MTDSSKQPNNNNDNLVPDPSILTDLEAHARSIASNLDMTLRDLRGSLHGMSDLTSESMQVFNNIVTSTCDQVDSAIRSTYAMLAKAEEFSESMNGMQNIFQQIFPSKGLIMVRLTKNFVFYAFLIKKMPKKM</sequence>
<gene>
    <name evidence="2" type="ORF">MENT_LOCUS43366</name>
</gene>
<comment type="caution">
    <text evidence="2">The sequence shown here is derived from an EMBL/GenBank/DDBJ whole genome shotgun (WGS) entry which is preliminary data.</text>
</comment>
<dbReference type="Pfam" id="PF10157">
    <property type="entry name" value="BORCS6"/>
    <property type="match status" value="1"/>
</dbReference>
<accession>A0A6V7WU76</accession>
<dbReference type="PANTHER" id="PTHR13440:SF7">
    <property type="entry name" value="BLOC-1 RELATED COMPLEX SUBUNIT 6"/>
    <property type="match status" value="1"/>
</dbReference>
<dbReference type="GO" id="GO:0032418">
    <property type="term" value="P:lysosome localization"/>
    <property type="evidence" value="ECO:0007669"/>
    <property type="project" value="TreeGrafter"/>
</dbReference>
<evidence type="ECO:0000313" key="3">
    <source>
        <dbReference type="Proteomes" id="UP000580250"/>
    </source>
</evidence>
<evidence type="ECO:0000259" key="1">
    <source>
        <dbReference type="Pfam" id="PF10157"/>
    </source>
</evidence>
<protein>
    <recommendedName>
        <fullName evidence="1">BLOC-1-related complex subunit 6 C-terminal helix domain-containing protein</fullName>
    </recommendedName>
</protein>